<reference evidence="2" key="1">
    <citation type="submission" date="2020-03" db="EMBL/GenBank/DDBJ databases">
        <title>FDA dAtabase for Regulatory Grade micrObial Sequences (FDA-ARGOS): Supporting development and validation of Infectious Disease Dx tests.</title>
        <authorList>
            <person name="Campos J."/>
            <person name="Goldberg B."/>
            <person name="Tallon L."/>
            <person name="Sadzewicz L."/>
            <person name="Vavikolanu K."/>
            <person name="Mehta A."/>
            <person name="Aluvathingal J."/>
            <person name="Nadendla S."/>
            <person name="Nandy P."/>
            <person name="Geyer C."/>
            <person name="Yan Y."/>
            <person name="Sichtig H."/>
        </authorList>
    </citation>
    <scope>NUCLEOTIDE SEQUENCE [LARGE SCALE GENOMIC DNA]</scope>
    <source>
        <strain evidence="2">FDAARGOS_652</strain>
    </source>
</reference>
<dbReference type="InterPro" id="IPR001810">
    <property type="entry name" value="F-box_dom"/>
</dbReference>
<sequence>MVEPSQLPSLLSLPPKVLQNILKFLPQQSLINLATTNFEFYHPCLAQLYSKIVISQYAPLRLKETKSDHRREVDFQDSSRSVIYGFDNSLKEDLNMKMIHARVLVLIQALQVNAELFGYVKEVHVVGDDFSDDVISSVQSLAKQFKKLDVFYIDNKEIRSKVDLSHLKLKTVVADDLDTLEDDVEHLLVGNNQKIDNLSSMAHNLTELILPLEWEKYWKWIRSNVFPNKVYFPKLEKFRLVFHPSSLEDTISLIHLIQWNNIKALEVVSPFPNVDKVGDYIFDCFDAVPSQLPKLRKLSVLQGSMFPTHEINESYDLTMFNFINSYIETLSYLSVKHSVPQLGNFPDGFEGNYHRRYELYTTILPKLITKSSKSTSHFILDLPNLLHTFTCYEQYMNTVIWNGCKCKYCEIYLDKLDHFIFQHKYFDEDSHRYKDMNASHLLAAIASNLNKRFIASSSLLTQIDQLSFPIWKSIWDFHQIENSKNFKCLDKLTIDQGEYDEGDQPDDNDVAICEQNKNLFARIPKAISHYTNDIIQEILNLHRGNAEARFDEQDLHFLKDGGDYDDFHHKSDLKKVLINGFVYNIDNELNGTHFYENVYDE</sequence>
<gene>
    <name evidence="2" type="ORF">FOB60_003929</name>
</gene>
<protein>
    <recommendedName>
        <fullName evidence="1">F-box domain-containing protein</fullName>
    </recommendedName>
</protein>
<comment type="caution">
    <text evidence="2">The sequence shown here is derived from an EMBL/GenBank/DDBJ whole genome shotgun (WGS) entry which is preliminary data.</text>
</comment>
<dbReference type="SUPFAM" id="SSF81383">
    <property type="entry name" value="F-box domain"/>
    <property type="match status" value="1"/>
</dbReference>
<evidence type="ECO:0000313" key="2">
    <source>
        <dbReference type="EMBL" id="KAF6051261.1"/>
    </source>
</evidence>
<evidence type="ECO:0000313" key="3">
    <source>
        <dbReference type="Proteomes" id="UP000590412"/>
    </source>
</evidence>
<dbReference type="PROSITE" id="PS50181">
    <property type="entry name" value="FBOX"/>
    <property type="match status" value="1"/>
</dbReference>
<accession>A0A8X7NJY5</accession>
<dbReference type="Proteomes" id="UP000590412">
    <property type="component" value="Unassembled WGS sequence"/>
</dbReference>
<dbReference type="Pfam" id="PF00646">
    <property type="entry name" value="F-box"/>
    <property type="match status" value="1"/>
</dbReference>
<proteinExistence type="predicted"/>
<dbReference type="InterPro" id="IPR036047">
    <property type="entry name" value="F-box-like_dom_sf"/>
</dbReference>
<dbReference type="AlphaFoldDB" id="A0A8X7NJY5"/>
<feature type="domain" description="F-box" evidence="1">
    <location>
        <begin position="7"/>
        <end position="52"/>
    </location>
</feature>
<evidence type="ECO:0000259" key="1">
    <source>
        <dbReference type="PROSITE" id="PS50181"/>
    </source>
</evidence>
<dbReference type="EMBL" id="JABWAB010000005">
    <property type="protein sequence ID" value="KAF6051261.1"/>
    <property type="molecule type" value="Genomic_DNA"/>
</dbReference>
<organism evidence="2 3">
    <name type="scientific">Candida parapsilosis</name>
    <name type="common">Yeast</name>
    <dbReference type="NCBI Taxonomy" id="5480"/>
    <lineage>
        <taxon>Eukaryota</taxon>
        <taxon>Fungi</taxon>
        <taxon>Dikarya</taxon>
        <taxon>Ascomycota</taxon>
        <taxon>Saccharomycotina</taxon>
        <taxon>Pichiomycetes</taxon>
        <taxon>Debaryomycetaceae</taxon>
        <taxon>Candida/Lodderomyces clade</taxon>
        <taxon>Candida</taxon>
    </lineage>
</organism>
<name>A0A8X7NJY5_CANPA</name>